<accession>A0ABS3WWQ0</accession>
<name>A0ABS3WWQ0_9ACTN</name>
<evidence type="ECO:0000313" key="1">
    <source>
        <dbReference type="EMBL" id="MBO8187557.1"/>
    </source>
</evidence>
<comment type="caution">
    <text evidence="1">The sequence shown here is derived from an EMBL/GenBank/DDBJ whole genome shotgun (WGS) entry which is preliminary data.</text>
</comment>
<evidence type="ECO:0000313" key="2">
    <source>
        <dbReference type="Proteomes" id="UP001518976"/>
    </source>
</evidence>
<organism evidence="1 2">
    <name type="scientific">Streptomyces spirodelae</name>
    <dbReference type="NCBI Taxonomy" id="2812904"/>
    <lineage>
        <taxon>Bacteria</taxon>
        <taxon>Bacillati</taxon>
        <taxon>Actinomycetota</taxon>
        <taxon>Actinomycetes</taxon>
        <taxon>Kitasatosporales</taxon>
        <taxon>Streptomycetaceae</taxon>
        <taxon>Streptomyces</taxon>
    </lineage>
</organism>
<dbReference type="RefSeq" id="WP_209266362.1">
    <property type="nucleotide sequence ID" value="NZ_JAFFZN010000017.1"/>
</dbReference>
<sequence length="80" mass="8953">MGALTLDPNSKTWLAEYYRCQTRARDLLKVCAARDIPLAAEDRARITSCDDSEQLDEWFDNAMQANTADEVFAEPSAAPQ</sequence>
<protein>
    <submittedName>
        <fullName evidence="1">Uncharacterized protein</fullName>
    </submittedName>
</protein>
<dbReference type="Proteomes" id="UP001518976">
    <property type="component" value="Unassembled WGS sequence"/>
</dbReference>
<proteinExistence type="predicted"/>
<gene>
    <name evidence="1" type="ORF">JW592_19130</name>
</gene>
<reference evidence="1 2" key="1">
    <citation type="submission" date="2021-02" db="EMBL/GenBank/DDBJ databases">
        <title>Streptomyces spirodelae sp. nov., isolated from duckweed.</title>
        <authorList>
            <person name="Saimee Y."/>
            <person name="Duangmal K."/>
        </authorList>
    </citation>
    <scope>NUCLEOTIDE SEQUENCE [LARGE SCALE GENOMIC DNA]</scope>
    <source>
        <strain evidence="1 2">DW4-2</strain>
    </source>
</reference>
<keyword evidence="2" id="KW-1185">Reference proteome</keyword>
<dbReference type="EMBL" id="JAFFZN010000017">
    <property type="protein sequence ID" value="MBO8187557.1"/>
    <property type="molecule type" value="Genomic_DNA"/>
</dbReference>